<proteinExistence type="predicted"/>
<dbReference type="AlphaFoldDB" id="A0A0L6VH09"/>
<organism evidence="1 2">
    <name type="scientific">Puccinia sorghi</name>
    <dbReference type="NCBI Taxonomy" id="27349"/>
    <lineage>
        <taxon>Eukaryota</taxon>
        <taxon>Fungi</taxon>
        <taxon>Dikarya</taxon>
        <taxon>Basidiomycota</taxon>
        <taxon>Pucciniomycotina</taxon>
        <taxon>Pucciniomycetes</taxon>
        <taxon>Pucciniales</taxon>
        <taxon>Pucciniaceae</taxon>
        <taxon>Puccinia</taxon>
    </lineage>
</organism>
<dbReference type="VEuPathDB" id="FungiDB:VP01_1620g3"/>
<dbReference type="STRING" id="27349.A0A0L6VH09"/>
<dbReference type="PANTHER" id="PTHR48472">
    <property type="entry name" value="TC1-LIKE TRANSPOSASE DDE DOMAIN-CONTAINING PROTEIN"/>
    <property type="match status" value="1"/>
</dbReference>
<accession>A0A0L6VH09</accession>
<comment type="caution">
    <text evidence="1">The sequence shown here is derived from an EMBL/GenBank/DDBJ whole genome shotgun (WGS) entry which is preliminary data.</text>
</comment>
<gene>
    <name evidence="1" type="ORF">VP01_1620g3</name>
</gene>
<evidence type="ECO:0000313" key="1">
    <source>
        <dbReference type="EMBL" id="KNZ60048.1"/>
    </source>
</evidence>
<keyword evidence="2" id="KW-1185">Reference proteome</keyword>
<sequence length="253" mass="28849">MYTSMISFVNSMRPEECNLRGQSQCLKIFRLLQALIQKCNDNCGAGNNWPHNHTYSNSTSTCMNSNQNFCRWANNLYWPLNLSPEIPVLFLSLSVSPLSPISQPQLHFPLPLPPSTPCCILLSSYQSCHHSNETPISCQSFNQWLASYKETKFFIQNPNFYEHVGHSRTFSTDNSTLMFQLLKDRPGLFLEEICKHLHGHTGTLLSMETLEPCSAWKHWNLAQHGGCPQILGQQLDHHFEKGLCSQILPMSHP</sequence>
<reference evidence="1 2" key="1">
    <citation type="submission" date="2015-08" db="EMBL/GenBank/DDBJ databases">
        <title>Next Generation Sequencing and Analysis of the Genome of Puccinia sorghi L Schw, the Causal Agent of Maize Common Rust.</title>
        <authorList>
            <person name="Rochi L."/>
            <person name="Burguener G."/>
            <person name="Darino M."/>
            <person name="Turjanski A."/>
            <person name="Kreff E."/>
            <person name="Dieguez M.J."/>
            <person name="Sacco F."/>
        </authorList>
    </citation>
    <scope>NUCLEOTIDE SEQUENCE [LARGE SCALE GENOMIC DNA]</scope>
    <source>
        <strain evidence="1 2">RO10H11247</strain>
    </source>
</reference>
<dbReference type="Proteomes" id="UP000037035">
    <property type="component" value="Unassembled WGS sequence"/>
</dbReference>
<dbReference type="EMBL" id="LAVV01006416">
    <property type="protein sequence ID" value="KNZ60048.1"/>
    <property type="molecule type" value="Genomic_DNA"/>
</dbReference>
<evidence type="ECO:0000313" key="2">
    <source>
        <dbReference type="Proteomes" id="UP000037035"/>
    </source>
</evidence>
<name>A0A0L6VH09_9BASI</name>
<dbReference type="PANTHER" id="PTHR48472:SF1">
    <property type="entry name" value="TC1-LIKE TRANSPOSASE DDE DOMAIN-CONTAINING PROTEIN"/>
    <property type="match status" value="1"/>
</dbReference>
<protein>
    <submittedName>
        <fullName evidence="1">Uncharacterized protein</fullName>
    </submittedName>
</protein>